<organism evidence="2 3">
    <name type="scientific">Candidatus Wildermuthbacteria bacterium RIFCSPHIGHO2_02_FULL_47_12</name>
    <dbReference type="NCBI Taxonomy" id="1802451"/>
    <lineage>
        <taxon>Bacteria</taxon>
        <taxon>Candidatus Wildermuthiibacteriota</taxon>
    </lineage>
</organism>
<gene>
    <name evidence="2" type="ORF">A3C82_02695</name>
</gene>
<dbReference type="EMBL" id="MHTW01000020">
    <property type="protein sequence ID" value="OHA66969.1"/>
    <property type="molecule type" value="Genomic_DNA"/>
</dbReference>
<keyword evidence="1" id="KW-1133">Transmembrane helix</keyword>
<keyword evidence="1" id="KW-0812">Transmembrane</keyword>
<feature type="transmembrane region" description="Helical" evidence="1">
    <location>
        <begin position="9"/>
        <end position="28"/>
    </location>
</feature>
<evidence type="ECO:0000313" key="3">
    <source>
        <dbReference type="Proteomes" id="UP000176901"/>
    </source>
</evidence>
<dbReference type="STRING" id="1802451.A3C82_02695"/>
<accession>A0A1G2R3K4</accession>
<evidence type="ECO:0000256" key="1">
    <source>
        <dbReference type="SAM" id="Phobius"/>
    </source>
</evidence>
<evidence type="ECO:0000313" key="2">
    <source>
        <dbReference type="EMBL" id="OHA66969.1"/>
    </source>
</evidence>
<dbReference type="AlphaFoldDB" id="A0A1G2R3K4"/>
<protein>
    <recommendedName>
        <fullName evidence="4">DoxX family protein</fullName>
    </recommendedName>
</protein>
<feature type="transmembrane region" description="Helical" evidence="1">
    <location>
        <begin position="48"/>
        <end position="70"/>
    </location>
</feature>
<proteinExistence type="predicted"/>
<evidence type="ECO:0008006" key="4">
    <source>
        <dbReference type="Google" id="ProtNLM"/>
    </source>
</evidence>
<feature type="transmembrane region" description="Helical" evidence="1">
    <location>
        <begin position="77"/>
        <end position="94"/>
    </location>
</feature>
<comment type="caution">
    <text evidence="2">The sequence shown here is derived from an EMBL/GenBank/DDBJ whole genome shotgun (WGS) entry which is preliminary data.</text>
</comment>
<name>A0A1G2R3K4_9BACT</name>
<reference evidence="2 3" key="1">
    <citation type="journal article" date="2016" name="Nat. Commun.">
        <title>Thousands of microbial genomes shed light on interconnected biogeochemical processes in an aquifer system.</title>
        <authorList>
            <person name="Anantharaman K."/>
            <person name="Brown C.T."/>
            <person name="Hug L.A."/>
            <person name="Sharon I."/>
            <person name="Castelle C.J."/>
            <person name="Probst A.J."/>
            <person name="Thomas B.C."/>
            <person name="Singh A."/>
            <person name="Wilkins M.J."/>
            <person name="Karaoz U."/>
            <person name="Brodie E.L."/>
            <person name="Williams K.H."/>
            <person name="Hubbard S.S."/>
            <person name="Banfield J.F."/>
        </authorList>
    </citation>
    <scope>NUCLEOTIDE SEQUENCE [LARGE SCALE GENOMIC DNA]</scope>
</reference>
<dbReference type="Proteomes" id="UP000176901">
    <property type="component" value="Unassembled WGS sequence"/>
</dbReference>
<keyword evidence="1" id="KW-0472">Membrane</keyword>
<sequence length="118" mass="12612">MQQTKVAHFLLRIGLAGTLAYAAVASFLTPTSWIGFFPRFLVDFSSSFMSPEALLGSFSVLELLLAAWLLSGFKSMYAGLCAAAVFGGILFANLGALDLVFRDFGLFFASLALAVLSK</sequence>